<evidence type="ECO:0000313" key="2">
    <source>
        <dbReference type="EMBL" id="WAR27225.1"/>
    </source>
</evidence>
<proteinExistence type="inferred from homology"/>
<dbReference type="EMBL" id="CP111026">
    <property type="protein sequence ID" value="WAR27225.1"/>
    <property type="molecule type" value="Genomic_DNA"/>
</dbReference>
<sequence>MADVEVQEQPQVPPPSNTYVIRPNFQHKFRPVIVKECIHNVLNERLDGKSYDPEEIMDWTKTIADDIKTKLKGWEPDDSLFCVAAAFGVFYY</sequence>
<comment type="similarity">
    <text evidence="1">Belongs to the dynein light chain Tctex-type family.</text>
</comment>
<dbReference type="Pfam" id="PF03645">
    <property type="entry name" value="Tctex-1"/>
    <property type="match status" value="1"/>
</dbReference>
<gene>
    <name evidence="2" type="ORF">MAR_012929</name>
</gene>
<reference evidence="2" key="1">
    <citation type="submission" date="2022-11" db="EMBL/GenBank/DDBJ databases">
        <title>Centuries of genome instability and evolution in soft-shell clam transmissible cancer (bioRxiv).</title>
        <authorList>
            <person name="Hart S.F.M."/>
            <person name="Yonemitsu M.A."/>
            <person name="Giersch R.M."/>
            <person name="Beal B.F."/>
            <person name="Arriagada G."/>
            <person name="Davis B.W."/>
            <person name="Ostrander E.A."/>
            <person name="Goff S.P."/>
            <person name="Metzger M.J."/>
        </authorList>
    </citation>
    <scope>NUCLEOTIDE SEQUENCE</scope>
    <source>
        <strain evidence="2">MELC-2E11</strain>
        <tissue evidence="2">Siphon/mantle</tissue>
    </source>
</reference>
<name>A0ABY7FZ36_MYAAR</name>
<dbReference type="Gene3D" id="3.30.1140.40">
    <property type="entry name" value="Tctex-1"/>
    <property type="match status" value="1"/>
</dbReference>
<dbReference type="InterPro" id="IPR038586">
    <property type="entry name" value="Tctex-1-like_sf"/>
</dbReference>
<organism evidence="2 3">
    <name type="scientific">Mya arenaria</name>
    <name type="common">Soft-shell clam</name>
    <dbReference type="NCBI Taxonomy" id="6604"/>
    <lineage>
        <taxon>Eukaryota</taxon>
        <taxon>Metazoa</taxon>
        <taxon>Spiralia</taxon>
        <taxon>Lophotrochozoa</taxon>
        <taxon>Mollusca</taxon>
        <taxon>Bivalvia</taxon>
        <taxon>Autobranchia</taxon>
        <taxon>Heteroconchia</taxon>
        <taxon>Euheterodonta</taxon>
        <taxon>Imparidentia</taxon>
        <taxon>Neoheterodontei</taxon>
        <taxon>Myida</taxon>
        <taxon>Myoidea</taxon>
        <taxon>Myidae</taxon>
        <taxon>Mya</taxon>
    </lineage>
</organism>
<protein>
    <submittedName>
        <fullName evidence="2">DYT2B-like protein</fullName>
    </submittedName>
</protein>
<dbReference type="Proteomes" id="UP001164746">
    <property type="component" value="Chromosome 15"/>
</dbReference>
<keyword evidence="3" id="KW-1185">Reference proteome</keyword>
<evidence type="ECO:0000313" key="3">
    <source>
        <dbReference type="Proteomes" id="UP001164746"/>
    </source>
</evidence>
<dbReference type="InterPro" id="IPR005334">
    <property type="entry name" value="Tctex-1-like"/>
</dbReference>
<accession>A0ABY7FZ36</accession>
<evidence type="ECO:0000256" key="1">
    <source>
        <dbReference type="ARBA" id="ARBA00005361"/>
    </source>
</evidence>
<dbReference type="CDD" id="cd21459">
    <property type="entry name" value="DLC-like_TCTEX1D2"/>
    <property type="match status" value="1"/>
</dbReference>
<dbReference type="PANTHER" id="PTHR21255">
    <property type="entry name" value="T-COMPLEX-ASSOCIATED-TESTIS-EXPRESSED 1/ DYNEIN LIGHT CHAIN"/>
    <property type="match status" value="1"/>
</dbReference>
<dbReference type="PANTHER" id="PTHR21255:SF7">
    <property type="entry name" value="DYNEIN LIGHT CHAIN TCTEX-TYPE PROTEIN 2B"/>
    <property type="match status" value="1"/>
</dbReference>